<feature type="region of interest" description="Disordered" evidence="1">
    <location>
        <begin position="1"/>
        <end position="22"/>
    </location>
</feature>
<dbReference type="EMBL" id="CP002546">
    <property type="protein sequence ID" value="ADY58476.1"/>
    <property type="molecule type" value="Genomic_DNA"/>
</dbReference>
<organism evidence="2 3">
    <name type="scientific">Rubinisphaera brasiliensis (strain ATCC 49424 / DSM 5305 / JCM 21570 / IAM 15109 / NBRC 103401 / IFAM 1448)</name>
    <name type="common">Planctomyces brasiliensis</name>
    <dbReference type="NCBI Taxonomy" id="756272"/>
    <lineage>
        <taxon>Bacteria</taxon>
        <taxon>Pseudomonadati</taxon>
        <taxon>Planctomycetota</taxon>
        <taxon>Planctomycetia</taxon>
        <taxon>Planctomycetales</taxon>
        <taxon>Planctomycetaceae</taxon>
        <taxon>Rubinisphaera</taxon>
    </lineage>
</organism>
<dbReference type="HOGENOM" id="CLU_1936557_0_0_0"/>
<reference evidence="3" key="1">
    <citation type="submission" date="2011-02" db="EMBL/GenBank/DDBJ databases">
        <title>The complete genome of Planctomyces brasiliensis DSM 5305.</title>
        <authorList>
            <person name="Lucas S."/>
            <person name="Copeland A."/>
            <person name="Lapidus A."/>
            <person name="Bruce D."/>
            <person name="Goodwin L."/>
            <person name="Pitluck S."/>
            <person name="Kyrpides N."/>
            <person name="Mavromatis K."/>
            <person name="Pagani I."/>
            <person name="Ivanova N."/>
            <person name="Ovchinnikova G."/>
            <person name="Lu M."/>
            <person name="Detter J.C."/>
            <person name="Han C."/>
            <person name="Land M."/>
            <person name="Hauser L."/>
            <person name="Markowitz V."/>
            <person name="Cheng J.-F."/>
            <person name="Hugenholtz P."/>
            <person name="Woyke T."/>
            <person name="Wu D."/>
            <person name="Tindall B."/>
            <person name="Pomrenke H.G."/>
            <person name="Brambilla E."/>
            <person name="Klenk H.-P."/>
            <person name="Eisen J.A."/>
        </authorList>
    </citation>
    <scope>NUCLEOTIDE SEQUENCE [LARGE SCALE GENOMIC DNA]</scope>
    <source>
        <strain evidence="3">ATCC 49424 / DSM 5305 / JCM 21570 / NBRC 103401 / IFAM 1448</strain>
    </source>
</reference>
<proteinExistence type="predicted"/>
<feature type="compositionally biased region" description="Basic and acidic residues" evidence="1">
    <location>
        <begin position="96"/>
        <end position="110"/>
    </location>
</feature>
<dbReference type="AlphaFoldDB" id="F0SHN8"/>
<dbReference type="STRING" id="756272.Plabr_0853"/>
<evidence type="ECO:0000256" key="1">
    <source>
        <dbReference type="SAM" id="MobiDB-lite"/>
    </source>
</evidence>
<name>F0SHN8_RUBBR</name>
<evidence type="ECO:0000313" key="2">
    <source>
        <dbReference type="EMBL" id="ADY58476.1"/>
    </source>
</evidence>
<evidence type="ECO:0000313" key="3">
    <source>
        <dbReference type="Proteomes" id="UP000006860"/>
    </source>
</evidence>
<protein>
    <submittedName>
        <fullName evidence="2">Uncharacterized protein</fullName>
    </submittedName>
</protein>
<sequence>MGGDGPPNRKRGKGYGRHNAENSVAVENLVSKVFTASKAIDEIAEDIPRVFSAGGESCSVGSVGVVETHANCPKHATQTGEEGSQPGKGRSFSRAGDWDQNDRSVDRMDLQRCLPEPSSEGGHSVEPTGE</sequence>
<feature type="region of interest" description="Disordered" evidence="1">
    <location>
        <begin position="73"/>
        <end position="130"/>
    </location>
</feature>
<gene>
    <name evidence="2" type="ordered locus">Plabr_0853</name>
</gene>
<keyword evidence="3" id="KW-1185">Reference proteome</keyword>
<accession>F0SHN8</accession>
<dbReference type="Proteomes" id="UP000006860">
    <property type="component" value="Chromosome"/>
</dbReference>
<dbReference type="KEGG" id="pbs:Plabr_0853"/>